<evidence type="ECO:0000259" key="3">
    <source>
        <dbReference type="Pfam" id="PF00561"/>
    </source>
</evidence>
<dbReference type="Proteomes" id="UP000289323">
    <property type="component" value="Unassembled WGS sequence"/>
</dbReference>
<dbReference type="InterPro" id="IPR029058">
    <property type="entry name" value="AB_hydrolase_fold"/>
</dbReference>
<evidence type="ECO:0000256" key="1">
    <source>
        <dbReference type="ARBA" id="ARBA00022801"/>
    </source>
</evidence>
<dbReference type="Pfam" id="PF00561">
    <property type="entry name" value="Abhydrolase_1"/>
    <property type="match status" value="1"/>
</dbReference>
<dbReference type="InterPro" id="IPR000639">
    <property type="entry name" value="Epox_hydrolase-like"/>
</dbReference>
<proteinExistence type="inferred from homology"/>
<feature type="domain" description="AB hydrolase-1" evidence="3">
    <location>
        <begin position="48"/>
        <end position="331"/>
    </location>
</feature>
<dbReference type="GO" id="GO:0016787">
    <property type="term" value="F:hydrolase activity"/>
    <property type="evidence" value="ECO:0007669"/>
    <property type="project" value="UniProtKB-KW"/>
</dbReference>
<dbReference type="PANTHER" id="PTHR43329">
    <property type="entry name" value="EPOXIDE HYDROLASE"/>
    <property type="match status" value="1"/>
</dbReference>
<dbReference type="EMBL" id="OUUZ01000009">
    <property type="protein sequence ID" value="SPQ22475.1"/>
    <property type="molecule type" value="Genomic_DNA"/>
</dbReference>
<accession>A0A446BIY7</accession>
<evidence type="ECO:0000256" key="2">
    <source>
        <dbReference type="ARBA" id="ARBA00038334"/>
    </source>
</evidence>
<dbReference type="PRINTS" id="PR00412">
    <property type="entry name" value="EPOXHYDRLASE"/>
</dbReference>
<evidence type="ECO:0000313" key="5">
    <source>
        <dbReference type="Proteomes" id="UP000289323"/>
    </source>
</evidence>
<dbReference type="Gene3D" id="3.40.50.1820">
    <property type="entry name" value="alpha/beta hydrolase"/>
    <property type="match status" value="1"/>
</dbReference>
<sequence length="355" mass="40227">MATPKVDKLTPTDPRVQHCTYKIPASGKTYHYLLAEPATPQPPPPSATILLIHGFPDLSFGWRYQVPRLLALNLRVVVPDLVGFGRSDAPPDLAAYSFKAVVDDLVALVRHVQQQQQAESEGEKFFVGGHDWGGAVAWRFALWRPDLLRGVFSVCTPFWPPSEVFLSREEMVKRLPNFGYQLQFGRTEVEDAVVGRDRIRALLSVMYGARREDGEPVFDVLSGFKLDKLEVGKIGESPLMSKEELDFYADEFVKNGMRGPLCWYKTAKINFDEERKLLQEGRTRVRVPALMVVATRDRALPPPMSAGMDKHFDNLVMREVDATHWALWEKPAETNQHIDEFLRGILKEQPLKASI</sequence>
<evidence type="ECO:0000313" key="4">
    <source>
        <dbReference type="EMBL" id="SPQ22475.1"/>
    </source>
</evidence>
<protein>
    <submittedName>
        <fullName evidence="4">82dee371-9ff9-44b4-a01d-82b1155bae7f</fullName>
    </submittedName>
</protein>
<dbReference type="PRINTS" id="PR00111">
    <property type="entry name" value="ABHYDROLASE"/>
</dbReference>
<organism evidence="4 5">
    <name type="scientific">Thermothielavioides terrestris</name>
    <dbReference type="NCBI Taxonomy" id="2587410"/>
    <lineage>
        <taxon>Eukaryota</taxon>
        <taxon>Fungi</taxon>
        <taxon>Dikarya</taxon>
        <taxon>Ascomycota</taxon>
        <taxon>Pezizomycotina</taxon>
        <taxon>Sordariomycetes</taxon>
        <taxon>Sordariomycetidae</taxon>
        <taxon>Sordariales</taxon>
        <taxon>Chaetomiaceae</taxon>
        <taxon>Thermothielavioides</taxon>
    </lineage>
</organism>
<gene>
    <name evidence="4" type="ORF">TT172_LOCUS4894</name>
</gene>
<reference evidence="4 5" key="1">
    <citation type="submission" date="2018-04" db="EMBL/GenBank/DDBJ databases">
        <authorList>
            <person name="Huttner S."/>
            <person name="Dainat J."/>
        </authorList>
    </citation>
    <scope>NUCLEOTIDE SEQUENCE [LARGE SCALE GENOMIC DNA]</scope>
</reference>
<dbReference type="SUPFAM" id="SSF53474">
    <property type="entry name" value="alpha/beta-Hydrolases"/>
    <property type="match status" value="1"/>
</dbReference>
<comment type="similarity">
    <text evidence="2">Belongs to the AB hydrolase superfamily. Epoxide hydrolase family.</text>
</comment>
<dbReference type="AlphaFoldDB" id="A0A446BIY7"/>
<keyword evidence="1" id="KW-0378">Hydrolase</keyword>
<name>A0A446BIY7_9PEZI</name>
<dbReference type="InterPro" id="IPR000073">
    <property type="entry name" value="AB_hydrolase_1"/>
</dbReference>